<dbReference type="GO" id="GO:0006465">
    <property type="term" value="P:signal peptide processing"/>
    <property type="evidence" value="ECO:0007669"/>
    <property type="project" value="InterPro"/>
</dbReference>
<dbReference type="GO" id="GO:0004252">
    <property type="term" value="F:serine-type endopeptidase activity"/>
    <property type="evidence" value="ECO:0007669"/>
    <property type="project" value="InterPro"/>
</dbReference>
<protein>
    <submittedName>
        <fullName evidence="2">Conjugal transfer protein TraF</fullName>
    </submittedName>
</protein>
<accession>A0A0N1N5I2</accession>
<evidence type="ECO:0000259" key="1">
    <source>
        <dbReference type="Pfam" id="PF10502"/>
    </source>
</evidence>
<dbReference type="SUPFAM" id="SSF51306">
    <property type="entry name" value="LexA/Signal peptidase"/>
    <property type="match status" value="1"/>
</dbReference>
<feature type="domain" description="Peptidase S26" evidence="1">
    <location>
        <begin position="7"/>
        <end position="165"/>
    </location>
</feature>
<dbReference type="OrthoDB" id="5360818at2"/>
<evidence type="ECO:0000313" key="2">
    <source>
        <dbReference type="EMBL" id="KPH85240.1"/>
    </source>
</evidence>
<dbReference type="AlphaFoldDB" id="A0A0N1N5I2"/>
<evidence type="ECO:0000313" key="3">
    <source>
        <dbReference type="Proteomes" id="UP000031553"/>
    </source>
</evidence>
<organism evidence="2 3">
    <name type="scientific">Komagataeibacter intermedius AF2</name>
    <dbReference type="NCBI Taxonomy" id="1458464"/>
    <lineage>
        <taxon>Bacteria</taxon>
        <taxon>Pseudomonadati</taxon>
        <taxon>Pseudomonadota</taxon>
        <taxon>Alphaproteobacteria</taxon>
        <taxon>Acetobacterales</taxon>
        <taxon>Acetobacteraceae</taxon>
        <taxon>Komagataeibacter</taxon>
    </lineage>
</organism>
<dbReference type="Pfam" id="PF10502">
    <property type="entry name" value="Peptidase_S26"/>
    <property type="match status" value="1"/>
</dbReference>
<dbReference type="EMBL" id="JUFX02000251">
    <property type="protein sequence ID" value="KPH85240.1"/>
    <property type="molecule type" value="Genomic_DNA"/>
</dbReference>
<dbReference type="InterPro" id="IPR036286">
    <property type="entry name" value="LexA/Signal_pep-like_sf"/>
</dbReference>
<dbReference type="Proteomes" id="UP000031553">
    <property type="component" value="Unassembled WGS sequence"/>
</dbReference>
<dbReference type="RefSeq" id="WP_039736903.1">
    <property type="nucleotide sequence ID" value="NZ_JUFX02000251.1"/>
</dbReference>
<proteinExistence type="predicted"/>
<name>A0A0N1N5I2_9PROT</name>
<reference evidence="2 3" key="1">
    <citation type="submission" date="2015-07" db="EMBL/GenBank/DDBJ databases">
        <title>Draft Genome Sequence of Komagataeibacter intermedius Strain AF2, Isolated from Kombucha Tea.</title>
        <authorList>
            <person name="Santos R.A."/>
            <person name="Berretta A.A."/>
            <person name="Barud H.S."/>
            <person name="Ribeiro S.J."/>
            <person name="Gonzalez-Garcia L.N."/>
            <person name="Zucchi T.D."/>
            <person name="Goldman G.H."/>
            <person name="Riano-Pachon D.M."/>
        </authorList>
    </citation>
    <scope>NUCLEOTIDE SEQUENCE [LARGE SCALE GENOMIC DNA]</scope>
    <source>
        <strain evidence="2 3">AF2</strain>
    </source>
</reference>
<sequence>MTRRGWFFTTYFAALGVGLSMALHPVPRLIWNATASVPTGLYCLHPERLPHVGDLVALRLPEGDADRLARGDYLPRGVPLLKPVAATGGQTVCRTGSHIMVDGLGVGEALTTDHRGRPLPVWQGCHRLDAREIFVMNTREPRSLDGRYFGPLLLSSVIGRATPLWVAADSVPAAGLSPPRFLQDH</sequence>
<comment type="caution">
    <text evidence="2">The sequence shown here is derived from an EMBL/GenBank/DDBJ whole genome shotgun (WGS) entry which is preliminary data.</text>
</comment>
<gene>
    <name evidence="2" type="ORF">GLUCOINTEAF2_0203497</name>
</gene>
<dbReference type="InterPro" id="IPR019533">
    <property type="entry name" value="Peptidase_S26"/>
</dbReference>
<dbReference type="Gene3D" id="2.10.109.10">
    <property type="entry name" value="Umud Fragment, subunit A"/>
    <property type="match status" value="1"/>
</dbReference>